<evidence type="ECO:0000256" key="2">
    <source>
        <dbReference type="ARBA" id="ARBA00023015"/>
    </source>
</evidence>
<dbReference type="CDD" id="cd00086">
    <property type="entry name" value="homeodomain"/>
    <property type="match status" value="1"/>
</dbReference>
<feature type="compositionally biased region" description="Polar residues" evidence="8">
    <location>
        <begin position="78"/>
        <end position="100"/>
    </location>
</feature>
<dbReference type="SUPFAM" id="SSF46689">
    <property type="entry name" value="Homeodomain-like"/>
    <property type="match status" value="1"/>
</dbReference>
<dbReference type="InterPro" id="IPR001356">
    <property type="entry name" value="HD"/>
</dbReference>
<dbReference type="GO" id="GO:0000981">
    <property type="term" value="F:DNA-binding transcription factor activity, RNA polymerase II-specific"/>
    <property type="evidence" value="ECO:0007669"/>
    <property type="project" value="UniProtKB-UniRule"/>
</dbReference>
<accession>A0AA87ZSC5</accession>
<dbReference type="PROSITE" id="PS50071">
    <property type="entry name" value="HOMEOBOX_2"/>
    <property type="match status" value="1"/>
</dbReference>
<evidence type="ECO:0000256" key="4">
    <source>
        <dbReference type="ARBA" id="ARBA00025748"/>
    </source>
</evidence>
<evidence type="ECO:0000256" key="6">
    <source>
        <dbReference type="RuleBase" id="RU000682"/>
    </source>
</evidence>
<feature type="DNA-binding region" description="Homeobox" evidence="5">
    <location>
        <begin position="3"/>
        <end position="48"/>
    </location>
</feature>
<dbReference type="InterPro" id="IPR009057">
    <property type="entry name" value="Homeodomain-like_sf"/>
</dbReference>
<keyword evidence="5 6" id="KW-0371">Homeobox</keyword>
<organism evidence="10 11">
    <name type="scientific">Ficus carica</name>
    <name type="common">Common fig</name>
    <dbReference type="NCBI Taxonomy" id="3494"/>
    <lineage>
        <taxon>Eukaryota</taxon>
        <taxon>Viridiplantae</taxon>
        <taxon>Streptophyta</taxon>
        <taxon>Embryophyta</taxon>
        <taxon>Tracheophyta</taxon>
        <taxon>Spermatophyta</taxon>
        <taxon>Magnoliopsida</taxon>
        <taxon>eudicotyledons</taxon>
        <taxon>Gunneridae</taxon>
        <taxon>Pentapetalae</taxon>
        <taxon>rosids</taxon>
        <taxon>fabids</taxon>
        <taxon>Rosales</taxon>
        <taxon>Moraceae</taxon>
        <taxon>Ficeae</taxon>
        <taxon>Ficus</taxon>
    </lineage>
</organism>
<feature type="region of interest" description="Disordered" evidence="8">
    <location>
        <begin position="72"/>
        <end position="101"/>
    </location>
</feature>
<evidence type="ECO:0000256" key="7">
    <source>
        <dbReference type="RuleBase" id="RU369038"/>
    </source>
</evidence>
<evidence type="ECO:0000313" key="11">
    <source>
        <dbReference type="Proteomes" id="UP001187192"/>
    </source>
</evidence>
<dbReference type="InterPro" id="IPR045224">
    <property type="entry name" value="HDZip_class_I_plant"/>
</dbReference>
<dbReference type="GO" id="GO:0043565">
    <property type="term" value="F:sequence-specific DNA binding"/>
    <property type="evidence" value="ECO:0007669"/>
    <property type="project" value="TreeGrafter"/>
</dbReference>
<proteinExistence type="inferred from homology"/>
<dbReference type="Proteomes" id="UP001187192">
    <property type="component" value="Unassembled WGS sequence"/>
</dbReference>
<comment type="similarity">
    <text evidence="4 7">Belongs to the HD-ZIP homeobox family. Class I subfamily.</text>
</comment>
<keyword evidence="2 7" id="KW-0805">Transcription regulation</keyword>
<evidence type="ECO:0000256" key="3">
    <source>
        <dbReference type="ARBA" id="ARBA00023163"/>
    </source>
</evidence>
<keyword evidence="5 6" id="KW-0539">Nucleus</keyword>
<protein>
    <recommendedName>
        <fullName evidence="7">Homeobox-leucine zipper protein</fullName>
    </recommendedName>
    <alternativeName>
        <fullName evidence="7">HD-ZIP protein</fullName>
    </alternativeName>
    <alternativeName>
        <fullName evidence="7">Homeodomain transcription factor</fullName>
    </alternativeName>
</protein>
<dbReference type="PANTHER" id="PTHR24326">
    <property type="entry name" value="HOMEOBOX-LEUCINE ZIPPER PROTEIN"/>
    <property type="match status" value="1"/>
</dbReference>
<dbReference type="AlphaFoldDB" id="A0AA87ZSC5"/>
<gene>
    <name evidence="10" type="ORF">TIFTF001_008563</name>
</gene>
<feature type="domain" description="Homeobox" evidence="9">
    <location>
        <begin position="1"/>
        <end position="47"/>
    </location>
</feature>
<comment type="function">
    <text evidence="7">Transcription factor.</text>
</comment>
<sequence>MQDKKKRLTSDQLDSLERSFQEEIKLDPDRKMKLSRDLGLQPRQIAVMKLKAILRDQTSWKQVSTGGYTEISGEETVESTSGGAIRSSSKSQGTNQQQKAADQCIHIFNMEEYNPVSPPPSYWGPLPSYP</sequence>
<keyword evidence="3 7" id="KW-0804">Transcription</keyword>
<keyword evidence="5 6" id="KW-0238">DNA-binding</keyword>
<evidence type="ECO:0000259" key="9">
    <source>
        <dbReference type="PROSITE" id="PS50071"/>
    </source>
</evidence>
<dbReference type="GO" id="GO:0005634">
    <property type="term" value="C:nucleus"/>
    <property type="evidence" value="ECO:0007669"/>
    <property type="project" value="UniProtKB-SubCell"/>
</dbReference>
<evidence type="ECO:0000256" key="8">
    <source>
        <dbReference type="SAM" id="MobiDB-lite"/>
    </source>
</evidence>
<reference evidence="10" key="1">
    <citation type="submission" date="2023-07" db="EMBL/GenBank/DDBJ databases">
        <title>draft genome sequence of fig (Ficus carica).</title>
        <authorList>
            <person name="Takahashi T."/>
            <person name="Nishimura K."/>
        </authorList>
    </citation>
    <scope>NUCLEOTIDE SEQUENCE</scope>
</reference>
<keyword evidence="11" id="KW-1185">Reference proteome</keyword>
<name>A0AA87ZSC5_FICCA</name>
<evidence type="ECO:0000313" key="10">
    <source>
        <dbReference type="EMBL" id="GMN39317.1"/>
    </source>
</evidence>
<evidence type="ECO:0000256" key="5">
    <source>
        <dbReference type="PROSITE-ProRule" id="PRU00108"/>
    </source>
</evidence>
<evidence type="ECO:0000256" key="1">
    <source>
        <dbReference type="ARBA" id="ARBA00004123"/>
    </source>
</evidence>
<comment type="subcellular location">
    <subcellularLocation>
        <location evidence="1 5 6">Nucleus</location>
    </subcellularLocation>
</comment>
<dbReference type="PANTHER" id="PTHR24326:SF591">
    <property type="entry name" value="HOMEOBOX-LEUCINE ZIPPER PROTEIN ATHB-51-RELATED"/>
    <property type="match status" value="1"/>
</dbReference>
<dbReference type="GO" id="GO:0045893">
    <property type="term" value="P:positive regulation of DNA-templated transcription"/>
    <property type="evidence" value="ECO:0007669"/>
    <property type="project" value="TreeGrafter"/>
</dbReference>
<dbReference type="SMART" id="SM00389">
    <property type="entry name" value="HOX"/>
    <property type="match status" value="1"/>
</dbReference>
<dbReference type="EMBL" id="BTGU01000009">
    <property type="protein sequence ID" value="GMN39317.1"/>
    <property type="molecule type" value="Genomic_DNA"/>
</dbReference>
<comment type="caution">
    <text evidence="10">The sequence shown here is derived from an EMBL/GenBank/DDBJ whole genome shotgun (WGS) entry which is preliminary data.</text>
</comment>
<dbReference type="Gene3D" id="1.10.10.60">
    <property type="entry name" value="Homeodomain-like"/>
    <property type="match status" value="1"/>
</dbReference>
<dbReference type="Pfam" id="PF00046">
    <property type="entry name" value="Homeodomain"/>
    <property type="match status" value="1"/>
</dbReference>